<keyword evidence="1" id="KW-0472">Membrane</keyword>
<dbReference type="OrthoDB" id="5244042at2"/>
<evidence type="ECO:0000256" key="1">
    <source>
        <dbReference type="SAM" id="Phobius"/>
    </source>
</evidence>
<keyword evidence="1" id="KW-0812">Transmembrane</keyword>
<reference evidence="2 3" key="1">
    <citation type="journal article" date="2011" name="EMBO J.">
        <title>Structural diversity of bacterial flagellar motors.</title>
        <authorList>
            <person name="Chen S."/>
            <person name="Beeby M."/>
            <person name="Murphy G.E."/>
            <person name="Leadbetter J.R."/>
            <person name="Hendrixson D.R."/>
            <person name="Briegel A."/>
            <person name="Li Z."/>
            <person name="Shi J."/>
            <person name="Tocheva E.I."/>
            <person name="Muller A."/>
            <person name="Dobro M.J."/>
            <person name="Jensen G.J."/>
        </authorList>
    </citation>
    <scope>NUCLEOTIDE SEQUENCE [LARGE SCALE GENOMIC DNA]</scope>
    <source>
        <strain evidence="2 3">DSM 6540</strain>
    </source>
</reference>
<dbReference type="InterPro" id="IPR027981">
    <property type="entry name" value="DUF4446"/>
</dbReference>
<name>F7NIG1_9FIRM</name>
<organism evidence="2 3">
    <name type="scientific">Acetonema longum DSM 6540</name>
    <dbReference type="NCBI Taxonomy" id="1009370"/>
    <lineage>
        <taxon>Bacteria</taxon>
        <taxon>Bacillati</taxon>
        <taxon>Bacillota</taxon>
        <taxon>Negativicutes</taxon>
        <taxon>Acetonemataceae</taxon>
        <taxon>Acetonema</taxon>
    </lineage>
</organism>
<feature type="transmembrane region" description="Helical" evidence="1">
    <location>
        <begin position="20"/>
        <end position="41"/>
    </location>
</feature>
<dbReference type="Proteomes" id="UP000003240">
    <property type="component" value="Unassembled WGS sequence"/>
</dbReference>
<keyword evidence="1" id="KW-1133">Transmembrane helix</keyword>
<dbReference type="EMBL" id="AFGF01000074">
    <property type="protein sequence ID" value="EGO64191.1"/>
    <property type="molecule type" value="Genomic_DNA"/>
</dbReference>
<dbReference type="eggNOG" id="COG1196">
    <property type="taxonomic scope" value="Bacteria"/>
</dbReference>
<evidence type="ECO:0008006" key="4">
    <source>
        <dbReference type="Google" id="ProtNLM"/>
    </source>
</evidence>
<gene>
    <name evidence="2" type="ORF">ALO_09319</name>
</gene>
<protein>
    <recommendedName>
        <fullName evidence="4">DUF4446 domain-containing protein</fullName>
    </recommendedName>
</protein>
<proteinExistence type="predicted"/>
<sequence length="171" mass="19235">MELLTQLSQFVMDNPTQAVTGLAIILAIFLIILLGVSIQLIRISWRYKKLMKGMDGVSMEKMLQGHIKEVYTLKEKVTALVTEARRLDTVLQTCTQKVVLTRFNAFDNTGSDLSFSLAMLDDHKNGVVLSSIYGRNDSRVYAKPVLNGQSTYFLTEEEKEVLAKAQENNSK</sequence>
<comment type="caution">
    <text evidence="2">The sequence shown here is derived from an EMBL/GenBank/DDBJ whole genome shotgun (WGS) entry which is preliminary data.</text>
</comment>
<keyword evidence="3" id="KW-1185">Reference proteome</keyword>
<evidence type="ECO:0000313" key="3">
    <source>
        <dbReference type="Proteomes" id="UP000003240"/>
    </source>
</evidence>
<dbReference type="RefSeq" id="WP_004094980.1">
    <property type="nucleotide sequence ID" value="NZ_AFGF01000074.1"/>
</dbReference>
<dbReference type="Pfam" id="PF14584">
    <property type="entry name" value="DUF4446"/>
    <property type="match status" value="1"/>
</dbReference>
<accession>F7NIG1</accession>
<dbReference type="STRING" id="1009370.ALO_09319"/>
<evidence type="ECO:0000313" key="2">
    <source>
        <dbReference type="EMBL" id="EGO64191.1"/>
    </source>
</evidence>
<dbReference type="AlphaFoldDB" id="F7NIG1"/>